<keyword evidence="2" id="KW-0812">Transmembrane</keyword>
<dbReference type="Pfam" id="PF13540">
    <property type="entry name" value="RCC1_2"/>
    <property type="match status" value="5"/>
</dbReference>
<dbReference type="InterPro" id="IPR011042">
    <property type="entry name" value="6-blade_b-propeller_TolB-like"/>
</dbReference>
<dbReference type="InterPro" id="IPR058094">
    <property type="entry name" value="Ig-like_OmpL47-like"/>
</dbReference>
<evidence type="ECO:0000256" key="2">
    <source>
        <dbReference type="SAM" id="Phobius"/>
    </source>
</evidence>
<feature type="transmembrane region" description="Helical" evidence="2">
    <location>
        <begin position="1090"/>
        <end position="1114"/>
    </location>
</feature>
<sequence length="1413" mass="148975">MSSLTTVHPSSARLTPGILRFALIVAVLLGILGAPLSMVSGTLIAAPATQSNVRVQAVSLGWSHACVLLSTGEVRCWGRNENGQINVPADLGPVSQISAGFSHTCAVTTAGAVQCWGSNDYGETKVPADLGPINHVSAGAKITCTVNNAGTMRCWGMPLSGQIKVPTDLGSVNQISSSIGIPGTGTTCALTSAGTVRCWGNMPGLDEQGGMPRDLGPRKQVSVGGQHACGLDAQGSLRCWGGDGTTPADLGPVSQVSAGFNHTCAVTTAGTVRCWGGDASDAIRVPADLGPVSQVSAGNNYTCAVTTAGGLRCWGDPLEGQPEDLTGNGVTTGDGTGDGTGNTTPMPIPSIGQVAGLVYSAGGQQYLVDLNNTSSATMGTAPPVGSIIGPDNTLLWIEVSDSWRPVDFNDRQPFQILRANRDGSDRQVILESSAFYQQFPTTISLTFSHFGSSFLPKLVLSADATQVFFVACNPLMGEAAVCAFYQLDLASRTVSLMQGQSFGVYPGWVHPDGQRAIYTWDLACSGSLERTNRESTSLSGTPISAIWLADQRFIYSRYICKGIWGSEPVSPQYDIVLANADGSDNRVLVAGKVASAMVLAPDQQTLAFITSDPGQLQSGEVALWVVNLDGSGLRKVIDLPKHATDLRWTRSATESTAQTSPRPSPVSTLPTVPTTGEIAYVQDGNIYLLNLASRKTTPLVTDGTVGLPGDWRGGIQLTWSPDGRRLAYASNRAGNYDIYVLDVASGSTEQFSSNRQDEYLPSFAPDGVLFFVRITKAHEHNQIVGEWDVIRAIKPGQESVVAANSYVLDKIEVLADDHVMMISSADMGWGQLATGKAEVVWNNGNYHCSWPGGVQSTFDASWSPDGTTLAVIAADCPQGDSSGNWRSALLLVDAANPNAEPRRILGDGYSSSAIDWAPDNAWLVSAGSISGGTGGLWLISAAGGVPQRISELGDDPAWRPDVSADQAQATVAATMVSSAEANNSGSVDLGVAPTIVAGSAVASDSEPPTVKIFVVPQGDRWLVTITAEDGGSGVKQVLYSTDGQRYQFYQGPFAVNADEVTMLYAFADDDVANRSSVVTYTVTRSNPQSLAGYVVGITLSLVILLGGAFVAVYPRISPTQRLWAQLVALAGGALLLVQFALLFIFAFVGRLDGVSMPPQPAPSLVEVTPSTLAAIALPTTVPEPTPERVPTSTLIAVLEATAHSDAGPTAAPSATLAAVLPTALSVTTTPLPAEATPATTEMPSPTTTARSCAIDLVGGFGMIWRSNPEIQQRIGCPTQPERGGQIAEQPYERGSMFYYDPLRLIYALAGSERGTWRMYEQDRLMNEPTPTPAEPPPGLIAPIRGFGLVWGTQEWVRTTLGWGTRYEDGPFDGAFQSFEQGTMLFSPVGLGRGKMLYVLYDDGTFERYDDPNR</sequence>
<feature type="compositionally biased region" description="Low complexity" evidence="1">
    <location>
        <begin position="659"/>
        <end position="671"/>
    </location>
</feature>
<dbReference type="NCBIfam" id="NF047446">
    <property type="entry name" value="barrel_OmpL47"/>
    <property type="match status" value="1"/>
</dbReference>
<dbReference type="InterPro" id="IPR051553">
    <property type="entry name" value="Ran_GTPase-activating"/>
</dbReference>
<comment type="caution">
    <text evidence="3">The sequence shown here is derived from an EMBL/GenBank/DDBJ whole genome shotgun (WGS) entry which is preliminary data.</text>
</comment>
<keyword evidence="2" id="KW-1133">Transmembrane helix</keyword>
<dbReference type="Proteomes" id="UP001193081">
    <property type="component" value="Unassembled WGS sequence"/>
</dbReference>
<dbReference type="Pfam" id="PF07676">
    <property type="entry name" value="PD40"/>
    <property type="match status" value="1"/>
</dbReference>
<gene>
    <name evidence="3" type="ORF">EYB53_010625</name>
</gene>
<dbReference type="Gene3D" id="2.120.10.30">
    <property type="entry name" value="TolB, C-terminal domain"/>
    <property type="match status" value="2"/>
</dbReference>
<dbReference type="InterPro" id="IPR000408">
    <property type="entry name" value="Reg_chr_condens"/>
</dbReference>
<dbReference type="PANTHER" id="PTHR45982">
    <property type="entry name" value="REGULATOR OF CHROMOSOME CONDENSATION"/>
    <property type="match status" value="1"/>
</dbReference>
<accession>A0ABS4D9N4</accession>
<dbReference type="SUPFAM" id="SSF50985">
    <property type="entry name" value="RCC1/BLIP-II"/>
    <property type="match status" value="2"/>
</dbReference>
<evidence type="ECO:0000313" key="4">
    <source>
        <dbReference type="Proteomes" id="UP001193081"/>
    </source>
</evidence>
<feature type="region of interest" description="Disordered" evidence="1">
    <location>
        <begin position="650"/>
        <end position="671"/>
    </location>
</feature>
<dbReference type="RefSeq" id="WP_135478167.1">
    <property type="nucleotide sequence ID" value="NZ_SIJK02000016.1"/>
</dbReference>
<keyword evidence="4" id="KW-1185">Reference proteome</keyword>
<dbReference type="SUPFAM" id="SSF82171">
    <property type="entry name" value="DPP6 N-terminal domain-like"/>
    <property type="match status" value="2"/>
</dbReference>
<proteinExistence type="predicted"/>
<dbReference type="EMBL" id="SIJK02000016">
    <property type="protein sequence ID" value="MBP1466159.1"/>
    <property type="molecule type" value="Genomic_DNA"/>
</dbReference>
<evidence type="ECO:0000256" key="1">
    <source>
        <dbReference type="SAM" id="MobiDB-lite"/>
    </source>
</evidence>
<dbReference type="PANTHER" id="PTHR45982:SF1">
    <property type="entry name" value="REGULATOR OF CHROMOSOME CONDENSATION"/>
    <property type="match status" value="1"/>
</dbReference>
<dbReference type="Gene3D" id="2.130.10.30">
    <property type="entry name" value="Regulator of chromosome condensation 1/beta-lactamase-inhibitor protein II"/>
    <property type="match status" value="2"/>
</dbReference>
<dbReference type="InterPro" id="IPR009091">
    <property type="entry name" value="RCC1/BLIP-II"/>
</dbReference>
<dbReference type="SUPFAM" id="SSF50952">
    <property type="entry name" value="Soluble quinoprotein glucose dehydrogenase"/>
    <property type="match status" value="1"/>
</dbReference>
<dbReference type="InterPro" id="IPR011041">
    <property type="entry name" value="Quinoprot_gluc/sorb_DH_b-prop"/>
</dbReference>
<reference evidence="3 4" key="1">
    <citation type="submission" date="2021-03" db="EMBL/GenBank/DDBJ databases">
        <authorList>
            <person name="Grouzdev D.S."/>
        </authorList>
    </citation>
    <scope>NUCLEOTIDE SEQUENCE [LARGE SCALE GENOMIC DNA]</scope>
    <source>
        <strain evidence="3 4">M50-1</strain>
    </source>
</reference>
<protein>
    <submittedName>
        <fullName evidence="3">PD40 domain-containing protein</fullName>
    </submittedName>
</protein>
<dbReference type="InterPro" id="IPR011659">
    <property type="entry name" value="WD40"/>
</dbReference>
<evidence type="ECO:0000313" key="3">
    <source>
        <dbReference type="EMBL" id="MBP1466159.1"/>
    </source>
</evidence>
<keyword evidence="2" id="KW-0472">Membrane</keyword>
<name>A0ABS4D9N4_9CHLR</name>
<dbReference type="PROSITE" id="PS50012">
    <property type="entry name" value="RCC1_3"/>
    <property type="match status" value="1"/>
</dbReference>
<organism evidence="3 4">
    <name type="scientific">Candidatus Chloroploca mongolica</name>
    <dbReference type="NCBI Taxonomy" id="2528176"/>
    <lineage>
        <taxon>Bacteria</taxon>
        <taxon>Bacillati</taxon>
        <taxon>Chloroflexota</taxon>
        <taxon>Chloroflexia</taxon>
        <taxon>Chloroflexales</taxon>
        <taxon>Chloroflexineae</taxon>
        <taxon>Oscillochloridaceae</taxon>
        <taxon>Candidatus Chloroploca</taxon>
    </lineage>
</organism>
<feature type="transmembrane region" description="Helical" evidence="2">
    <location>
        <begin position="21"/>
        <end position="46"/>
    </location>
</feature>
<feature type="transmembrane region" description="Helical" evidence="2">
    <location>
        <begin position="1126"/>
        <end position="1148"/>
    </location>
</feature>